<dbReference type="EMBL" id="JABFYL010000045">
    <property type="protein sequence ID" value="NVN52762.1"/>
    <property type="molecule type" value="Genomic_DNA"/>
</dbReference>
<dbReference type="AlphaFoldDB" id="A0A850PQK0"/>
<gene>
    <name evidence="7" type="ORF">HLY00_4472</name>
</gene>
<organism evidence="7 8">
    <name type="scientific">Mycolicibacterium hippocampi</name>
    <dbReference type="NCBI Taxonomy" id="659824"/>
    <lineage>
        <taxon>Bacteria</taxon>
        <taxon>Bacillati</taxon>
        <taxon>Actinomycetota</taxon>
        <taxon>Actinomycetes</taxon>
        <taxon>Mycobacteriales</taxon>
        <taxon>Mycobacteriaceae</taxon>
        <taxon>Mycolicibacterium</taxon>
    </lineage>
</organism>
<comment type="caution">
    <text evidence="7">The sequence shown here is derived from an EMBL/GenBank/DDBJ whole genome shotgun (WGS) entry which is preliminary data.</text>
</comment>
<comment type="similarity">
    <text evidence="2">Belongs to the nitroreductase family.</text>
</comment>
<comment type="cofactor">
    <cofactor evidence="1">
        <name>FMN</name>
        <dbReference type="ChEBI" id="CHEBI:58210"/>
    </cofactor>
</comment>
<reference evidence="7 8" key="1">
    <citation type="submission" date="2020-05" db="EMBL/GenBank/DDBJ databases">
        <title>Draft genome sequence of Mycobacterium hippocampi DL, isolated from European seabass, Dicentrarchus labrax, reared in fish farms.</title>
        <authorList>
            <person name="Stathopoulou P."/>
            <person name="Asimakis E."/>
            <person name="Tzokas K."/>
            <person name="Batargias C."/>
            <person name="Tsiamis G."/>
        </authorList>
    </citation>
    <scope>NUCLEOTIDE SEQUENCE [LARGE SCALE GENOMIC DNA]</scope>
    <source>
        <strain evidence="7 8">DL</strain>
    </source>
</reference>
<evidence type="ECO:0000256" key="1">
    <source>
        <dbReference type="ARBA" id="ARBA00001917"/>
    </source>
</evidence>
<protein>
    <submittedName>
        <fullName evidence="7">Putative NADH dehydrogenase/NAD(P)H nitroreductase</fullName>
    </submittedName>
</protein>
<dbReference type="SUPFAM" id="SSF55469">
    <property type="entry name" value="FMN-dependent nitroreductase-like"/>
    <property type="match status" value="1"/>
</dbReference>
<dbReference type="Proteomes" id="UP000570517">
    <property type="component" value="Unassembled WGS sequence"/>
</dbReference>
<dbReference type="Gene3D" id="3.40.109.10">
    <property type="entry name" value="NADH Oxidase"/>
    <property type="match status" value="1"/>
</dbReference>
<evidence type="ECO:0000256" key="5">
    <source>
        <dbReference type="ARBA" id="ARBA00023002"/>
    </source>
</evidence>
<keyword evidence="4" id="KW-0288">FMN</keyword>
<dbReference type="Pfam" id="PF00881">
    <property type="entry name" value="Nitroreductase"/>
    <property type="match status" value="2"/>
</dbReference>
<dbReference type="GO" id="GO:0016491">
    <property type="term" value="F:oxidoreductase activity"/>
    <property type="evidence" value="ECO:0007669"/>
    <property type="project" value="UniProtKB-KW"/>
</dbReference>
<dbReference type="PANTHER" id="PTHR43673">
    <property type="entry name" value="NAD(P)H NITROREDUCTASE YDGI-RELATED"/>
    <property type="match status" value="1"/>
</dbReference>
<keyword evidence="3" id="KW-0285">Flavoprotein</keyword>
<feature type="domain" description="Nitroreductase" evidence="6">
    <location>
        <begin position="148"/>
        <end position="194"/>
    </location>
</feature>
<feature type="domain" description="Nitroreductase" evidence="6">
    <location>
        <begin position="213"/>
        <end position="291"/>
    </location>
</feature>
<evidence type="ECO:0000256" key="4">
    <source>
        <dbReference type="ARBA" id="ARBA00022643"/>
    </source>
</evidence>
<sequence>MKGLVKRVLPARAVSALLSLRSRLVLGSEFRSDRRRYARHYLPGEMICRASVGSTNLEAQLIKDYHRIEKGLALPKPKRPFGAAVAQRIEGNILVGRDDVAVDDVIALAESAQRALQRWNSDGVISDEIAPVAKHHEHKIDDVDGFFRSRRSVRDFDSAQVPDETLTRAVALALQSPSVCNRQAWRVRFFRGDDVSRILAHQNGNSGFRYVIPVVGLITVDTRMFSAAGERNQPWIEGGIFSMSLVWALHALRVDSCMLNMSVRNKQASAVRKEFGIPDNELIIMMIAIGYARPGHRIARSPRRQTNEVIVSRD</sequence>
<evidence type="ECO:0000259" key="6">
    <source>
        <dbReference type="Pfam" id="PF00881"/>
    </source>
</evidence>
<evidence type="ECO:0000256" key="3">
    <source>
        <dbReference type="ARBA" id="ARBA00022630"/>
    </source>
</evidence>
<name>A0A850PQK0_9MYCO</name>
<evidence type="ECO:0000256" key="2">
    <source>
        <dbReference type="ARBA" id="ARBA00007118"/>
    </source>
</evidence>
<proteinExistence type="inferred from homology"/>
<evidence type="ECO:0000313" key="7">
    <source>
        <dbReference type="EMBL" id="NVN52762.1"/>
    </source>
</evidence>
<accession>A0A850PQK0</accession>
<dbReference type="InterPro" id="IPR029479">
    <property type="entry name" value="Nitroreductase"/>
</dbReference>
<dbReference type="PANTHER" id="PTHR43673:SF2">
    <property type="entry name" value="NITROREDUCTASE"/>
    <property type="match status" value="1"/>
</dbReference>
<keyword evidence="5" id="KW-0560">Oxidoreductase</keyword>
<keyword evidence="8" id="KW-1185">Reference proteome</keyword>
<dbReference type="InterPro" id="IPR000415">
    <property type="entry name" value="Nitroreductase-like"/>
</dbReference>
<evidence type="ECO:0000313" key="8">
    <source>
        <dbReference type="Proteomes" id="UP000570517"/>
    </source>
</evidence>